<proteinExistence type="inferred from homology"/>
<dbReference type="Proteomes" id="UP000335636">
    <property type="component" value="Unassembled WGS sequence"/>
</dbReference>
<accession>A0A5E4A3K9</accession>
<dbReference type="PANTHER" id="PTHR43313:SF3">
    <property type="entry name" value="17-BETA-HYDROXYSTEROID DEHYDROGENASE TYPE 2"/>
    <property type="match status" value="1"/>
</dbReference>
<comment type="similarity">
    <text evidence="1 3">Belongs to the short-chain dehydrogenases/reductases (SDR) family.</text>
</comment>
<evidence type="ECO:0000256" key="3">
    <source>
        <dbReference type="RuleBase" id="RU000363"/>
    </source>
</evidence>
<evidence type="ECO:0000256" key="1">
    <source>
        <dbReference type="ARBA" id="ARBA00006484"/>
    </source>
</evidence>
<dbReference type="Pfam" id="PF00106">
    <property type="entry name" value="adh_short"/>
    <property type="match status" value="1"/>
</dbReference>
<reference evidence="4" key="2">
    <citation type="submission" date="2020-08" db="EMBL/GenBank/DDBJ databases">
        <authorList>
            <person name="Shumante A."/>
            <person name="Zimin A.V."/>
            <person name="Puiu D."/>
            <person name="Salzberg S.L."/>
        </authorList>
    </citation>
    <scope>NUCLEOTIDE SEQUENCE</scope>
    <source>
        <strain evidence="4">WC2-LM</strain>
        <tissue evidence="4">Liver</tissue>
    </source>
</reference>
<dbReference type="GO" id="GO:0008202">
    <property type="term" value="P:steroid metabolic process"/>
    <property type="evidence" value="ECO:0007669"/>
    <property type="project" value="TreeGrafter"/>
</dbReference>
<evidence type="ECO:0008006" key="7">
    <source>
        <dbReference type="Google" id="ProtNLM"/>
    </source>
</evidence>
<dbReference type="PRINTS" id="PR00081">
    <property type="entry name" value="GDHRDH"/>
</dbReference>
<sequence>MRKLSALTFPPISLLSKLPRTSPLQRAWPSLNSTRGSPCSVISPAALVCAHAVLLWPFAGGDSGFGHGLAKHLDKLGFTVFAGVLDEKGSGAEELRRSCSKRLSVLQMDVTNPQQIKDAHSKVVEKVQDKGLWAVINNAGILGFPMDGELIPMADYKSCMAVNFFGAVEVTKTFLPLLRKSKGRLVNISSIGGVFPMQQLAAYSSSKAALTMFSSVMRQELSKWGVKVSVIQPGGFRTNIAGTSESWDQKEKVILDHLPPELQEDYGRDYILQQKNFLRGIGIFSTSDITPLIRDVEHAVSAKSPSAFYAPGKLTSLFLNIAFFFPTSFLDYFEKKQNIQKKGMPRALSTPK</sequence>
<dbReference type="InterPro" id="IPR002347">
    <property type="entry name" value="SDR_fam"/>
</dbReference>
<dbReference type="PRINTS" id="PR00080">
    <property type="entry name" value="SDRFAMILY"/>
</dbReference>
<organism evidence="5 6">
    <name type="scientific">Marmota monax</name>
    <name type="common">Woodchuck</name>
    <dbReference type="NCBI Taxonomy" id="9995"/>
    <lineage>
        <taxon>Eukaryota</taxon>
        <taxon>Metazoa</taxon>
        <taxon>Chordata</taxon>
        <taxon>Craniata</taxon>
        <taxon>Vertebrata</taxon>
        <taxon>Euteleostomi</taxon>
        <taxon>Mammalia</taxon>
        <taxon>Eutheria</taxon>
        <taxon>Euarchontoglires</taxon>
        <taxon>Glires</taxon>
        <taxon>Rodentia</taxon>
        <taxon>Sciuromorpha</taxon>
        <taxon>Sciuridae</taxon>
        <taxon>Xerinae</taxon>
        <taxon>Marmotini</taxon>
        <taxon>Marmota</taxon>
    </lineage>
</organism>
<dbReference type="PANTHER" id="PTHR43313">
    <property type="entry name" value="SHORT-CHAIN DEHYDROGENASE/REDUCTASE FAMILY 9C"/>
    <property type="match status" value="1"/>
</dbReference>
<dbReference type="EMBL" id="WJEC01000903">
    <property type="protein sequence ID" value="KAF7480513.1"/>
    <property type="molecule type" value="Genomic_DNA"/>
</dbReference>
<evidence type="ECO:0000313" key="6">
    <source>
        <dbReference type="Proteomes" id="UP000335636"/>
    </source>
</evidence>
<dbReference type="GO" id="GO:0047035">
    <property type="term" value="F:testosterone dehydrogenase (NAD+) activity"/>
    <property type="evidence" value="ECO:0007669"/>
    <property type="project" value="TreeGrafter"/>
</dbReference>
<dbReference type="GO" id="GO:0004303">
    <property type="term" value="F:estradiol 17-beta-dehydrogenase [NAD(P)+] activity"/>
    <property type="evidence" value="ECO:0007669"/>
    <property type="project" value="TreeGrafter"/>
</dbReference>
<keyword evidence="6" id="KW-1185">Reference proteome</keyword>
<dbReference type="EMBL" id="CABDUW010000003">
    <property type="protein sequence ID" value="VTJ51271.1"/>
    <property type="molecule type" value="Genomic_DNA"/>
</dbReference>
<evidence type="ECO:0000313" key="4">
    <source>
        <dbReference type="EMBL" id="KAF7480513.1"/>
    </source>
</evidence>
<dbReference type="PROSITE" id="PS00061">
    <property type="entry name" value="ADH_SHORT"/>
    <property type="match status" value="1"/>
</dbReference>
<dbReference type="SUPFAM" id="SSF51735">
    <property type="entry name" value="NAD(P)-binding Rossmann-fold domains"/>
    <property type="match status" value="1"/>
</dbReference>
<dbReference type="InterPro" id="IPR020904">
    <property type="entry name" value="Sc_DH/Rdtase_CS"/>
</dbReference>
<dbReference type="AlphaFoldDB" id="A0A5E4A3K9"/>
<dbReference type="Proteomes" id="UP000662637">
    <property type="component" value="Unassembled WGS sequence"/>
</dbReference>
<dbReference type="FunFam" id="3.40.50.720:FF:000074">
    <property type="entry name" value="Retinol dehydrogenase type 1"/>
    <property type="match status" value="1"/>
</dbReference>
<dbReference type="CDD" id="cd09805">
    <property type="entry name" value="type2_17beta_HSD-like_SDR_c"/>
    <property type="match status" value="1"/>
</dbReference>
<keyword evidence="2" id="KW-0560">Oxidoreductase</keyword>
<reference evidence="5 6" key="1">
    <citation type="submission" date="2019-04" db="EMBL/GenBank/DDBJ databases">
        <authorList>
            <person name="Alioto T."/>
            <person name="Alioto T."/>
        </authorList>
    </citation>
    <scope>NUCLEOTIDE SEQUENCE [LARGE SCALE GENOMIC DNA]</scope>
</reference>
<evidence type="ECO:0000256" key="2">
    <source>
        <dbReference type="ARBA" id="ARBA00023002"/>
    </source>
</evidence>
<evidence type="ECO:0000313" key="5">
    <source>
        <dbReference type="EMBL" id="VTJ51271.1"/>
    </source>
</evidence>
<dbReference type="Gene3D" id="3.40.50.720">
    <property type="entry name" value="NAD(P)-binding Rossmann-like Domain"/>
    <property type="match status" value="1"/>
</dbReference>
<gene>
    <name evidence="4" type="ORF">GHT09_008305</name>
    <name evidence="5" type="ORF">MONAX_5E000550</name>
</gene>
<protein>
    <recommendedName>
        <fullName evidence="7">Estradiol 17-beta-dehydrogenase 2</fullName>
    </recommendedName>
</protein>
<dbReference type="InterPro" id="IPR036291">
    <property type="entry name" value="NAD(P)-bd_dom_sf"/>
</dbReference>
<name>A0A5E4A3K9_MARMO</name>